<dbReference type="GO" id="GO:0019346">
    <property type="term" value="P:transsulfuration"/>
    <property type="evidence" value="ECO:0007669"/>
    <property type="project" value="InterPro"/>
</dbReference>
<name>A0A4Y1MTW9_9PROT</name>
<comment type="similarity">
    <text evidence="4">Belongs to the trans-sulfuration enzymes family.</text>
</comment>
<dbReference type="InterPro" id="IPR015421">
    <property type="entry name" value="PyrdxlP-dep_Trfase_major"/>
</dbReference>
<sequence length="442" mass="46372">MAQDRSHKTMLGNHRLSPETLMLGYGYDPALSEGAVKPPVFLTSTFVFRSAEEGRDYFDVVAGRKPAPEGGAGLVYSRFNHPNSEIVEERLALYEGAEGGLLFASGMAAIATTILAHARPGQVILHSQPLYGGTETLLARTLAEYGILAEGFSQGTDAGAVRAAAERAMARGPVAMILAETPSNPLNTLVDLALLRAEAERIAAAQGGKRPLLLCDNTLLGPVFQTPLAQGADISLYSLTKYVGGHSDLIAGAALGSRAVLQPVRLLRGAIGTQLDPHSCWMIGRSLETLSLRMRAAAANAEAVAEFLSGHPHVSRVHALGPDRGDEATRRVYAAQCSGPGSTFSIELRGGQDEAFRMLNALRVFKLAVSLGGTESLISHPASTTHSGVPAELRARIGVTDGLVRLSIGIENPDDLIADLAQALATLDGDGEGQAPRGMMGG</sequence>
<dbReference type="NCBIfam" id="NF005455">
    <property type="entry name" value="PRK07049.1"/>
    <property type="match status" value="1"/>
</dbReference>
<dbReference type="InterPro" id="IPR000277">
    <property type="entry name" value="Cys/Met-Metab_PyrdxlP-dep_enz"/>
</dbReference>
<accession>A0A4Y1MTW9</accession>
<dbReference type="PANTHER" id="PTHR11808">
    <property type="entry name" value="TRANS-SULFURATION ENZYME FAMILY MEMBER"/>
    <property type="match status" value="1"/>
</dbReference>
<dbReference type="Gene3D" id="3.90.1150.10">
    <property type="entry name" value="Aspartate Aminotransferase, domain 1"/>
    <property type="match status" value="1"/>
</dbReference>
<evidence type="ECO:0000256" key="4">
    <source>
        <dbReference type="RuleBase" id="RU362118"/>
    </source>
</evidence>
<organism evidence="5">
    <name type="scientific">Roseomonas mucosa</name>
    <dbReference type="NCBI Taxonomy" id="207340"/>
    <lineage>
        <taxon>Bacteria</taxon>
        <taxon>Pseudomonadati</taxon>
        <taxon>Pseudomonadota</taxon>
        <taxon>Alphaproteobacteria</taxon>
        <taxon>Acetobacterales</taxon>
        <taxon>Roseomonadaceae</taxon>
        <taxon>Roseomonas</taxon>
    </lineage>
</organism>
<dbReference type="Pfam" id="PF01053">
    <property type="entry name" value="Cys_Met_Meta_PP"/>
    <property type="match status" value="1"/>
</dbReference>
<dbReference type="RefSeq" id="WP_314213519.1">
    <property type="nucleotide sequence ID" value="NZ_CP025189.1"/>
</dbReference>
<dbReference type="EC" id="2.5.1.48" evidence="5"/>
<dbReference type="InterPro" id="IPR054542">
    <property type="entry name" value="Cys_met_metab_PP"/>
</dbReference>
<dbReference type="GO" id="GO:0016846">
    <property type="term" value="F:carbon-sulfur lyase activity"/>
    <property type="evidence" value="ECO:0007669"/>
    <property type="project" value="TreeGrafter"/>
</dbReference>
<dbReference type="InterPro" id="IPR015422">
    <property type="entry name" value="PyrdxlP-dep_Trfase_small"/>
</dbReference>
<dbReference type="EMBL" id="CP025189">
    <property type="protein sequence ID" value="AWV21023.1"/>
    <property type="molecule type" value="Genomic_DNA"/>
</dbReference>
<dbReference type="GO" id="GO:0030170">
    <property type="term" value="F:pyridoxal phosphate binding"/>
    <property type="evidence" value="ECO:0007669"/>
    <property type="project" value="InterPro"/>
</dbReference>
<evidence type="ECO:0000256" key="2">
    <source>
        <dbReference type="ARBA" id="ARBA00022898"/>
    </source>
</evidence>
<dbReference type="GO" id="GO:0003962">
    <property type="term" value="F:cystathionine gamma-synthase activity"/>
    <property type="evidence" value="ECO:0007669"/>
    <property type="project" value="UniProtKB-EC"/>
</dbReference>
<evidence type="ECO:0000256" key="1">
    <source>
        <dbReference type="ARBA" id="ARBA00001933"/>
    </source>
</evidence>
<keyword evidence="2 3" id="KW-0663">Pyridoxal phosphate</keyword>
<dbReference type="GO" id="GO:0005737">
    <property type="term" value="C:cytoplasm"/>
    <property type="evidence" value="ECO:0007669"/>
    <property type="project" value="TreeGrafter"/>
</dbReference>
<comment type="cofactor">
    <cofactor evidence="1 4">
        <name>pyridoxal 5'-phosphate</name>
        <dbReference type="ChEBI" id="CHEBI:597326"/>
    </cofactor>
</comment>
<dbReference type="PIRSF" id="PIRSF001434">
    <property type="entry name" value="CGS"/>
    <property type="match status" value="1"/>
</dbReference>
<feature type="modified residue" description="N6-(pyridoxal phosphate)lysine" evidence="3">
    <location>
        <position position="241"/>
    </location>
</feature>
<dbReference type="SUPFAM" id="SSF53383">
    <property type="entry name" value="PLP-dependent transferases"/>
    <property type="match status" value="1"/>
</dbReference>
<protein>
    <submittedName>
        <fullName evidence="5">Cystathionine gamma-synthase</fullName>
        <ecNumber evidence="5">2.5.1.48</ecNumber>
    </submittedName>
</protein>
<dbReference type="FunFam" id="3.40.640.10:FF:000046">
    <property type="entry name" value="Cystathionine gamma-lyase"/>
    <property type="match status" value="1"/>
</dbReference>
<keyword evidence="5" id="KW-0808">Transferase</keyword>
<evidence type="ECO:0000313" key="5">
    <source>
        <dbReference type="EMBL" id="AWV21023.1"/>
    </source>
</evidence>
<reference evidence="5" key="1">
    <citation type="submission" date="2017-12" db="EMBL/GenBank/DDBJ databases">
        <authorList>
            <person name="Martens C."/>
            <person name="Dahlstrom E."/>
            <person name="Barbian K."/>
            <person name="Sykora L."/>
            <person name="Ricklefs S."/>
            <person name="Bruno D."/>
            <person name="Anzick I."/>
            <person name="Myles I."/>
            <person name="Datta S.K."/>
        </authorList>
    </citation>
    <scope>NUCLEOTIDE SEQUENCE</scope>
    <source>
        <strain evidence="5">AD2</strain>
    </source>
</reference>
<proteinExistence type="inferred from homology"/>
<dbReference type="PROSITE" id="PS00868">
    <property type="entry name" value="CYS_MET_METAB_PP"/>
    <property type="match status" value="1"/>
</dbReference>
<dbReference type="Gene3D" id="3.40.640.10">
    <property type="entry name" value="Type I PLP-dependent aspartate aminotransferase-like (Major domain)"/>
    <property type="match status" value="1"/>
</dbReference>
<dbReference type="InterPro" id="IPR015424">
    <property type="entry name" value="PyrdxlP-dep_Trfase"/>
</dbReference>
<gene>
    <name evidence="5" type="ORF">RADP37_00427</name>
</gene>
<dbReference type="PANTHER" id="PTHR11808:SF86">
    <property type="entry name" value="METHIONINE GAMMA-LYASE"/>
    <property type="match status" value="1"/>
</dbReference>
<evidence type="ECO:0000256" key="3">
    <source>
        <dbReference type="PIRSR" id="PIRSR001434-2"/>
    </source>
</evidence>
<dbReference type="AlphaFoldDB" id="A0A4Y1MTW9"/>
<dbReference type="CDD" id="cd00614">
    <property type="entry name" value="CGS_like"/>
    <property type="match status" value="1"/>
</dbReference>